<dbReference type="GeneID" id="19976713"/>
<dbReference type="Gene3D" id="3.90.1420.10">
    <property type="entry name" value="Rubisco LSMT, substrate-binding domain"/>
    <property type="match status" value="1"/>
</dbReference>
<gene>
    <name evidence="6" type="ORF">HMPREF1541_09374</name>
</gene>
<evidence type="ECO:0000259" key="5">
    <source>
        <dbReference type="PROSITE" id="PS50280"/>
    </source>
</evidence>
<dbReference type="SUPFAM" id="SSF81822">
    <property type="entry name" value="RuBisCo LSMT C-terminal, substrate-binding domain"/>
    <property type="match status" value="1"/>
</dbReference>
<dbReference type="OrthoDB" id="341421at2759"/>
<dbReference type="PANTHER" id="PTHR13271:SF34">
    <property type="entry name" value="N-LYSINE METHYLTRANSFERASE SETD6"/>
    <property type="match status" value="1"/>
</dbReference>
<dbReference type="InParanoid" id="W2SA25"/>
<evidence type="ECO:0000313" key="6">
    <source>
        <dbReference type="EMBL" id="ETN45542.1"/>
    </source>
</evidence>
<evidence type="ECO:0000256" key="3">
    <source>
        <dbReference type="ARBA" id="ARBA00022691"/>
    </source>
</evidence>
<dbReference type="STRING" id="1220924.W2SA25"/>
<dbReference type="PROSITE" id="PS50280">
    <property type="entry name" value="SET"/>
    <property type="match status" value="1"/>
</dbReference>
<dbReference type="PANTHER" id="PTHR13271">
    <property type="entry name" value="UNCHARACTERIZED PUTATIVE METHYLTRANSFERASE"/>
    <property type="match status" value="1"/>
</dbReference>
<name>W2SA25_CYPE1</name>
<dbReference type="HOGENOM" id="CLU_017135_0_0_1"/>
<dbReference type="Pfam" id="PF00856">
    <property type="entry name" value="SET"/>
    <property type="match status" value="1"/>
</dbReference>
<evidence type="ECO:0000256" key="1">
    <source>
        <dbReference type="ARBA" id="ARBA00022603"/>
    </source>
</evidence>
<feature type="region of interest" description="Disordered" evidence="4">
    <location>
        <begin position="459"/>
        <end position="483"/>
    </location>
</feature>
<dbReference type="VEuPathDB" id="FungiDB:HMPREF1541_09374"/>
<dbReference type="InterPro" id="IPR001214">
    <property type="entry name" value="SET_dom"/>
</dbReference>
<dbReference type="Gene3D" id="3.90.1410.10">
    <property type="entry name" value="set domain protein methyltransferase, domain 1"/>
    <property type="match status" value="1"/>
</dbReference>
<evidence type="ECO:0000313" key="7">
    <source>
        <dbReference type="Proteomes" id="UP000030752"/>
    </source>
</evidence>
<dbReference type="GO" id="GO:0032259">
    <property type="term" value="P:methylation"/>
    <property type="evidence" value="ECO:0007669"/>
    <property type="project" value="UniProtKB-KW"/>
</dbReference>
<dbReference type="InterPro" id="IPR050600">
    <property type="entry name" value="SETD3_SETD6_MTase"/>
</dbReference>
<evidence type="ECO:0000256" key="2">
    <source>
        <dbReference type="ARBA" id="ARBA00022679"/>
    </source>
</evidence>
<reference evidence="6 7" key="1">
    <citation type="submission" date="2013-03" db="EMBL/GenBank/DDBJ databases">
        <title>The Genome Sequence of Phialophora europaea CBS 101466.</title>
        <authorList>
            <consortium name="The Broad Institute Genomics Platform"/>
            <person name="Cuomo C."/>
            <person name="de Hoog S."/>
            <person name="Gorbushina A."/>
            <person name="Walker B."/>
            <person name="Young S.K."/>
            <person name="Zeng Q."/>
            <person name="Gargeya S."/>
            <person name="Fitzgerald M."/>
            <person name="Haas B."/>
            <person name="Abouelleil A."/>
            <person name="Allen A.W."/>
            <person name="Alvarado L."/>
            <person name="Arachchi H.M."/>
            <person name="Berlin A.M."/>
            <person name="Chapman S.B."/>
            <person name="Gainer-Dewar J."/>
            <person name="Goldberg J."/>
            <person name="Griggs A."/>
            <person name="Gujja S."/>
            <person name="Hansen M."/>
            <person name="Howarth C."/>
            <person name="Imamovic A."/>
            <person name="Ireland A."/>
            <person name="Larimer J."/>
            <person name="McCowan C."/>
            <person name="Murphy C."/>
            <person name="Pearson M."/>
            <person name="Poon T.W."/>
            <person name="Priest M."/>
            <person name="Roberts A."/>
            <person name="Saif S."/>
            <person name="Shea T."/>
            <person name="Sisk P."/>
            <person name="Sykes S."/>
            <person name="Wortman J."/>
            <person name="Nusbaum C."/>
            <person name="Birren B."/>
        </authorList>
    </citation>
    <scope>NUCLEOTIDE SEQUENCE [LARGE SCALE GENOMIC DNA]</scope>
    <source>
        <strain evidence="6 7">CBS 101466</strain>
    </source>
</reference>
<keyword evidence="1" id="KW-0489">Methyltransferase</keyword>
<keyword evidence="2" id="KW-0808">Transferase</keyword>
<dbReference type="Pfam" id="PF09273">
    <property type="entry name" value="Rubis-subs-bind"/>
    <property type="match status" value="1"/>
</dbReference>
<accession>W2SA25</accession>
<dbReference type="GO" id="GO:0005634">
    <property type="term" value="C:nucleus"/>
    <property type="evidence" value="ECO:0007669"/>
    <property type="project" value="UniProtKB-SubCell"/>
</dbReference>
<protein>
    <recommendedName>
        <fullName evidence="5">SET domain-containing protein</fullName>
    </recommendedName>
</protein>
<dbReference type="InterPro" id="IPR046341">
    <property type="entry name" value="SET_dom_sf"/>
</dbReference>
<dbReference type="AlphaFoldDB" id="W2SA25"/>
<dbReference type="FunFam" id="3.90.1410.10:FF:000007">
    <property type="entry name" value="Ribosomal lysine N-methyltransferase 4"/>
    <property type="match status" value="1"/>
</dbReference>
<dbReference type="InterPro" id="IPR015353">
    <property type="entry name" value="Rubisco_LSMT_subst-bd"/>
</dbReference>
<dbReference type="EMBL" id="KB822712">
    <property type="protein sequence ID" value="ETN45542.1"/>
    <property type="molecule type" value="Genomic_DNA"/>
</dbReference>
<dbReference type="SUPFAM" id="SSF82199">
    <property type="entry name" value="SET domain"/>
    <property type="match status" value="1"/>
</dbReference>
<dbReference type="RefSeq" id="XP_008712270.1">
    <property type="nucleotide sequence ID" value="XM_008714048.1"/>
</dbReference>
<proteinExistence type="predicted"/>
<keyword evidence="7" id="KW-1185">Reference proteome</keyword>
<organism evidence="6 7">
    <name type="scientific">Cyphellophora europaea (strain CBS 101466)</name>
    <name type="common">Phialophora europaea</name>
    <dbReference type="NCBI Taxonomy" id="1220924"/>
    <lineage>
        <taxon>Eukaryota</taxon>
        <taxon>Fungi</taxon>
        <taxon>Dikarya</taxon>
        <taxon>Ascomycota</taxon>
        <taxon>Pezizomycotina</taxon>
        <taxon>Eurotiomycetes</taxon>
        <taxon>Chaetothyriomycetidae</taxon>
        <taxon>Chaetothyriales</taxon>
        <taxon>Cyphellophoraceae</taxon>
        <taxon>Cyphellophora</taxon>
    </lineage>
</organism>
<feature type="domain" description="SET" evidence="5">
    <location>
        <begin position="33"/>
        <end position="271"/>
    </location>
</feature>
<dbReference type="InterPro" id="IPR036464">
    <property type="entry name" value="Rubisco_LSMT_subst-bd_sf"/>
</dbReference>
<keyword evidence="3" id="KW-0949">S-adenosyl-L-methionine</keyword>
<dbReference type="GO" id="GO:0016279">
    <property type="term" value="F:protein-lysine N-methyltransferase activity"/>
    <property type="evidence" value="ECO:0007669"/>
    <property type="project" value="UniProtKB-UniRule"/>
</dbReference>
<dbReference type="eggNOG" id="KOG1338">
    <property type="taxonomic scope" value="Eukaryota"/>
</dbReference>
<dbReference type="Proteomes" id="UP000030752">
    <property type="component" value="Unassembled WGS sequence"/>
</dbReference>
<sequence>MATDATEEGETFAQRTAAFVEWFKKRPGTLLSDKVELVDMRRMGAGRGVVAVQDIAEDELICQTPLSAVLAHSSSDIPPHALIGTVDSGEWLPLIVTIIYEYLLDTDSEWYPYFQVLPTHFDTLMHWTDTELEYLQASAVVGKIGKAEAEAQWETMIDTMLVNEDLFPTDGADLETRTAELVKLCHMAGSLIQAYAFDIVDEQGSDTESGDSEEFKEDDEDDPVKALVPFADMFNADADRNNARLYQENGCLQMRATQAIKAGQQIFNDYGPLPRSDLLRMYGYTTENYAKYDVVEFSHDLLVEVAGMKNPKNNATWLKREEQLDEIGILDDGYAFPRPTDGAKLEDAVPGDIHMMLRALTANPNVSKVPKSKDESLSIEEAVLLSAVATKRLAEYKTSLEEDAETWKQLEADPETHLPPGPSAKRYLSALRIRCGEKEVLRDLIKLCQDHIATKTTDIANTDRKRKHSNAATTASKAKRTHS</sequence>
<dbReference type="FunCoup" id="W2SA25">
    <property type="interactions" value="279"/>
</dbReference>
<evidence type="ECO:0000256" key="4">
    <source>
        <dbReference type="SAM" id="MobiDB-lite"/>
    </source>
</evidence>